<name>A0A179GAI7_PURLI</name>
<gene>
    <name evidence="1" type="ORF">VFPBJ_09833</name>
</gene>
<evidence type="ECO:0000313" key="1">
    <source>
        <dbReference type="EMBL" id="OAQ74538.1"/>
    </source>
</evidence>
<dbReference type="OrthoDB" id="4923125at2759"/>
<sequence length="277" mass="30798">MSTPPGNPDSRALVLASSARRGSVRSMSAAHLLVEFEQLRRDQNNEVREGQTLGPFAGEDGLPIRVMKELMKLLEKSVGTLPTGDAFQEFLGQIFDQGWTSSTLNPLPPHPIIVPVIDRALVSTVMIDVGQVVDRRGNVIKAYPRAYLDTQKNVRIEMVAPNGAAFDMETLNSMKWNTDGNVTLRLRQAIADLYDQINSIVAKHNRERAIRQARILLKEYTEQGFRALTDDEVRFANAKHMVWADCPLLWLSITGGDQVGNLPRANIIQTGNIKGEI</sequence>
<dbReference type="EMBL" id="LSBH01000009">
    <property type="protein sequence ID" value="OAQ74538.1"/>
    <property type="molecule type" value="Genomic_DNA"/>
</dbReference>
<comment type="caution">
    <text evidence="1">The sequence shown here is derived from an EMBL/GenBank/DDBJ whole genome shotgun (WGS) entry which is preliminary data.</text>
</comment>
<accession>A0A179GAI7</accession>
<organism evidence="1 2">
    <name type="scientific">Purpureocillium lilacinum</name>
    <name type="common">Paecilomyces lilacinus</name>
    <dbReference type="NCBI Taxonomy" id="33203"/>
    <lineage>
        <taxon>Eukaryota</taxon>
        <taxon>Fungi</taxon>
        <taxon>Dikarya</taxon>
        <taxon>Ascomycota</taxon>
        <taxon>Pezizomycotina</taxon>
        <taxon>Sordariomycetes</taxon>
        <taxon>Hypocreomycetidae</taxon>
        <taxon>Hypocreales</taxon>
        <taxon>Ophiocordycipitaceae</taxon>
        <taxon>Purpureocillium</taxon>
    </lineage>
</organism>
<evidence type="ECO:0000313" key="2">
    <source>
        <dbReference type="Proteomes" id="UP000078240"/>
    </source>
</evidence>
<proteinExistence type="predicted"/>
<dbReference type="AlphaFoldDB" id="A0A179GAI7"/>
<reference evidence="1 2" key="1">
    <citation type="submission" date="2016-01" db="EMBL/GenBank/DDBJ databases">
        <title>Biosynthesis of antibiotic leucinostatins and their inhibition on Phytophthora in bio-control Purpureocillium lilacinum.</title>
        <authorList>
            <person name="Wang G."/>
            <person name="Liu Z."/>
            <person name="Lin R."/>
            <person name="Li E."/>
            <person name="Mao Z."/>
            <person name="Ling J."/>
            <person name="Yin W."/>
            <person name="Xie B."/>
        </authorList>
    </citation>
    <scope>NUCLEOTIDE SEQUENCE [LARGE SCALE GENOMIC DNA]</scope>
    <source>
        <strain evidence="1">PLBJ-1</strain>
    </source>
</reference>
<dbReference type="Proteomes" id="UP000078240">
    <property type="component" value="Unassembled WGS sequence"/>
</dbReference>
<protein>
    <submittedName>
        <fullName evidence="1">Uncharacterized protein</fullName>
    </submittedName>
</protein>